<dbReference type="HAMAP" id="MF_00152">
    <property type="entry name" value="Nfo"/>
    <property type="match status" value="1"/>
</dbReference>
<dbReference type="SMART" id="SM00518">
    <property type="entry name" value="AP2Ec"/>
    <property type="match status" value="1"/>
</dbReference>
<dbReference type="PANTHER" id="PTHR21445:SF0">
    <property type="entry name" value="APURINIC-APYRIMIDINIC ENDONUCLEASE"/>
    <property type="match status" value="1"/>
</dbReference>
<comment type="similarity">
    <text evidence="2">Belongs to the AP endonuclease 2 family.</text>
</comment>
<feature type="region of interest" description="Disordered" evidence="9">
    <location>
        <begin position="409"/>
        <end position="464"/>
    </location>
</feature>
<dbReference type="InterPro" id="IPR013022">
    <property type="entry name" value="Xyl_isomerase-like_TIM-brl"/>
</dbReference>
<dbReference type="GO" id="GO:0008270">
    <property type="term" value="F:zinc ion binding"/>
    <property type="evidence" value="ECO:0007669"/>
    <property type="project" value="InterPro"/>
</dbReference>
<dbReference type="OrthoDB" id="7663182at2759"/>
<dbReference type="GO" id="GO:0005739">
    <property type="term" value="C:mitochondrion"/>
    <property type="evidence" value="ECO:0007669"/>
    <property type="project" value="TreeGrafter"/>
</dbReference>
<evidence type="ECO:0000313" key="12">
    <source>
        <dbReference type="Proteomes" id="UP000326340"/>
    </source>
</evidence>
<feature type="compositionally biased region" description="Basic residues" evidence="9">
    <location>
        <begin position="77"/>
        <end position="88"/>
    </location>
</feature>
<dbReference type="NCBIfam" id="NF002199">
    <property type="entry name" value="PRK01060.1-4"/>
    <property type="match status" value="1"/>
</dbReference>
<dbReference type="Gene3D" id="3.20.20.150">
    <property type="entry name" value="Divalent-metal-dependent TIM barrel enzymes"/>
    <property type="match status" value="1"/>
</dbReference>
<dbReference type="GO" id="GO:0005634">
    <property type="term" value="C:nucleus"/>
    <property type="evidence" value="ECO:0007669"/>
    <property type="project" value="TreeGrafter"/>
</dbReference>
<feature type="region of interest" description="Disordered" evidence="9">
    <location>
        <begin position="1"/>
        <end position="93"/>
    </location>
</feature>
<dbReference type="NCBIfam" id="TIGR00587">
    <property type="entry name" value="nfo"/>
    <property type="match status" value="1"/>
</dbReference>
<evidence type="ECO:0000256" key="1">
    <source>
        <dbReference type="ARBA" id="ARBA00001947"/>
    </source>
</evidence>
<dbReference type="Proteomes" id="UP000326340">
    <property type="component" value="Unassembled WGS sequence"/>
</dbReference>
<comment type="cofactor">
    <cofactor evidence="1">
        <name>Zn(2+)</name>
        <dbReference type="ChEBI" id="CHEBI:29105"/>
    </cofactor>
</comment>
<dbReference type="PANTHER" id="PTHR21445">
    <property type="entry name" value="ENDONUCLEASE IV ENDODEOXYRIBONUCLEASE IV"/>
    <property type="match status" value="1"/>
</dbReference>
<feature type="domain" description="Xylose isomerase-like TIM barrel" evidence="10">
    <location>
        <begin position="126"/>
        <end position="396"/>
    </location>
</feature>
<dbReference type="PROSITE" id="PS00730">
    <property type="entry name" value="AP_NUCLEASE_F2_2"/>
    <property type="match status" value="1"/>
</dbReference>
<dbReference type="GO" id="GO:0006284">
    <property type="term" value="P:base-excision repair"/>
    <property type="evidence" value="ECO:0007669"/>
    <property type="project" value="TreeGrafter"/>
</dbReference>
<dbReference type="FunFam" id="3.20.20.150:FF:000001">
    <property type="entry name" value="Probable endonuclease 4"/>
    <property type="match status" value="1"/>
</dbReference>
<dbReference type="GO" id="GO:0008081">
    <property type="term" value="F:phosphoric diester hydrolase activity"/>
    <property type="evidence" value="ECO:0007669"/>
    <property type="project" value="TreeGrafter"/>
</dbReference>
<keyword evidence="7" id="KW-0862">Zinc</keyword>
<reference evidence="11 12" key="1">
    <citation type="journal article" date="2019" name="Sci. Rep.">
        <title>Colletotrichum shisoi sp. nov., an anthracnose pathogen of Perilla frutescens in Japan: molecular phylogenetic, morphological and genomic evidence.</title>
        <authorList>
            <person name="Gan P."/>
            <person name="Tsushima A."/>
            <person name="Hiroyama R."/>
            <person name="Narusaka M."/>
            <person name="Takano Y."/>
            <person name="Narusaka Y."/>
            <person name="Kawaradani M."/>
            <person name="Damm U."/>
            <person name="Shirasu K."/>
        </authorList>
    </citation>
    <scope>NUCLEOTIDE SEQUENCE [LARGE SCALE GENOMIC DNA]</scope>
    <source>
        <strain evidence="11 12">PG-2018a</strain>
    </source>
</reference>
<evidence type="ECO:0000313" key="11">
    <source>
        <dbReference type="EMBL" id="TQN73973.1"/>
    </source>
</evidence>
<gene>
    <name evidence="11" type="primary">APN1</name>
    <name evidence="11" type="ORF">CSHISOI_01456</name>
</gene>
<evidence type="ECO:0000256" key="3">
    <source>
        <dbReference type="ARBA" id="ARBA00021759"/>
    </source>
</evidence>
<evidence type="ECO:0000259" key="10">
    <source>
        <dbReference type="Pfam" id="PF01261"/>
    </source>
</evidence>
<dbReference type="AlphaFoldDB" id="A0A5Q4C3P3"/>
<organism evidence="11 12">
    <name type="scientific">Colletotrichum shisoi</name>
    <dbReference type="NCBI Taxonomy" id="2078593"/>
    <lineage>
        <taxon>Eukaryota</taxon>
        <taxon>Fungi</taxon>
        <taxon>Dikarya</taxon>
        <taxon>Ascomycota</taxon>
        <taxon>Pezizomycotina</taxon>
        <taxon>Sordariomycetes</taxon>
        <taxon>Hypocreomycetidae</taxon>
        <taxon>Glomerellales</taxon>
        <taxon>Glomerellaceae</taxon>
        <taxon>Colletotrichum</taxon>
        <taxon>Colletotrichum destructivum species complex</taxon>
    </lineage>
</organism>
<dbReference type="Pfam" id="PF01261">
    <property type="entry name" value="AP_endonuc_2"/>
    <property type="match status" value="1"/>
</dbReference>
<evidence type="ECO:0000256" key="4">
    <source>
        <dbReference type="ARBA" id="ARBA00022723"/>
    </source>
</evidence>
<dbReference type="InterPro" id="IPR018246">
    <property type="entry name" value="AP_endonuc_F2_Zn_BS"/>
</dbReference>
<dbReference type="PROSITE" id="PS51432">
    <property type="entry name" value="AP_NUCLEASE_F2_4"/>
    <property type="match status" value="1"/>
</dbReference>
<dbReference type="CDD" id="cd00019">
    <property type="entry name" value="AP2Ec"/>
    <property type="match status" value="1"/>
</dbReference>
<evidence type="ECO:0000256" key="9">
    <source>
        <dbReference type="SAM" id="MobiDB-lite"/>
    </source>
</evidence>
<keyword evidence="4" id="KW-0479">Metal-binding</keyword>
<evidence type="ECO:0000256" key="8">
    <source>
        <dbReference type="ARBA" id="ARBA00023204"/>
    </source>
</evidence>
<evidence type="ECO:0000256" key="5">
    <source>
        <dbReference type="ARBA" id="ARBA00022763"/>
    </source>
</evidence>
<keyword evidence="11" id="KW-0456">Lyase</keyword>
<dbReference type="GO" id="GO:0003906">
    <property type="term" value="F:DNA-(apurinic or apyrimidinic site) endonuclease activity"/>
    <property type="evidence" value="ECO:0007669"/>
    <property type="project" value="TreeGrafter"/>
</dbReference>
<comment type="caution">
    <text evidence="11">The sequence shown here is derived from an EMBL/GenBank/DDBJ whole genome shotgun (WGS) entry which is preliminary data.</text>
</comment>
<keyword evidence="12" id="KW-1185">Reference proteome</keyword>
<evidence type="ECO:0000256" key="2">
    <source>
        <dbReference type="ARBA" id="ARBA00005340"/>
    </source>
</evidence>
<feature type="compositionally biased region" description="Basic and acidic residues" evidence="9">
    <location>
        <begin position="413"/>
        <end position="439"/>
    </location>
</feature>
<accession>A0A5Q4C3P3</accession>
<feature type="compositionally biased region" description="Basic residues" evidence="9">
    <location>
        <begin position="1"/>
        <end position="11"/>
    </location>
</feature>
<dbReference type="InterPro" id="IPR001719">
    <property type="entry name" value="AP_endonuc_2"/>
</dbReference>
<protein>
    <recommendedName>
        <fullName evidence="3">Apurinic-apyrimidinic endonuclease 1</fullName>
    </recommendedName>
</protein>
<dbReference type="SUPFAM" id="SSF51658">
    <property type="entry name" value="Xylose isomerase-like"/>
    <property type="match status" value="1"/>
</dbReference>
<evidence type="ECO:0000256" key="7">
    <source>
        <dbReference type="ARBA" id="ARBA00022833"/>
    </source>
</evidence>
<keyword evidence="6" id="KW-0378">Hydrolase</keyword>
<keyword evidence="5" id="KW-0227">DNA damage</keyword>
<dbReference type="PROSITE" id="PS00731">
    <property type="entry name" value="AP_NUCLEASE_F2_3"/>
    <property type="match status" value="1"/>
</dbReference>
<dbReference type="GO" id="GO:0016829">
    <property type="term" value="F:lyase activity"/>
    <property type="evidence" value="ECO:0007669"/>
    <property type="project" value="UniProtKB-KW"/>
</dbReference>
<sequence length="464" mass="50648">MPPRTSARRKAQAVVETKVEETTTTTTRTNGTKSTSIAVTQTKSTAAKKPVIKRKTASDDEHESCGSCAEKDEEKPAKKRKTAAKGKAKKEDDMPLADRTVVPSLKKAMYIGAHVSGAGGVQNSVQNALSIGANAFALFLKSQRKWESPPLAADAKTQFVSLAKDNGYDAAAHVLPHGSYLVNLAQADAAKAKQAYTSFIDDLQRCEQLGIKLYNFHPGNTGGASREEACGRIAAQLNTAHKATKNVITVLENMAGAGNVIGTKFEDLKDIIDKVEDKERVGVCIDTCHAFAAGYDLRTPDKFHETMKEFDEIVGNKYLKAFHLNDSKAPFASHRDLHANIGTGFLGLRAFHTLVNHEPFQNLPMVLETPIDRKDGNGKTVEDKQVWADEIKLLERLIGMDADGEEFKELEEELRGKGEGERSKIQDQVERKAEKDAKKGTRGAKKGAAVKGRKKKAETDDDSE</sequence>
<dbReference type="GO" id="GO:0003677">
    <property type="term" value="F:DNA binding"/>
    <property type="evidence" value="ECO:0007669"/>
    <property type="project" value="InterPro"/>
</dbReference>
<evidence type="ECO:0000256" key="6">
    <source>
        <dbReference type="ARBA" id="ARBA00022801"/>
    </source>
</evidence>
<proteinExistence type="inferred from homology"/>
<dbReference type="EMBL" id="PUHP01000062">
    <property type="protein sequence ID" value="TQN73973.1"/>
    <property type="molecule type" value="Genomic_DNA"/>
</dbReference>
<feature type="compositionally biased region" description="Polar residues" evidence="9">
    <location>
        <begin position="30"/>
        <end position="45"/>
    </location>
</feature>
<name>A0A5Q4C3P3_9PEZI</name>
<dbReference type="InterPro" id="IPR036237">
    <property type="entry name" value="Xyl_isomerase-like_sf"/>
</dbReference>
<keyword evidence="8" id="KW-0234">DNA repair</keyword>